<evidence type="ECO:0000256" key="2">
    <source>
        <dbReference type="ARBA" id="ARBA00023125"/>
    </source>
</evidence>
<dbReference type="InterPro" id="IPR018062">
    <property type="entry name" value="HTH_AraC-typ_CS"/>
</dbReference>
<dbReference type="AlphaFoldDB" id="A0A839JZZ1"/>
<evidence type="ECO:0000313" key="6">
    <source>
        <dbReference type="Proteomes" id="UP000574276"/>
    </source>
</evidence>
<evidence type="ECO:0000313" key="5">
    <source>
        <dbReference type="EMBL" id="MBB2182946.1"/>
    </source>
</evidence>
<organism evidence="5 6">
    <name type="scientific">Variimorphobacter saccharofermentans</name>
    <dbReference type="NCBI Taxonomy" id="2755051"/>
    <lineage>
        <taxon>Bacteria</taxon>
        <taxon>Bacillati</taxon>
        <taxon>Bacillota</taxon>
        <taxon>Clostridia</taxon>
        <taxon>Lachnospirales</taxon>
        <taxon>Lachnospiraceae</taxon>
        <taxon>Variimorphobacter</taxon>
    </lineage>
</organism>
<accession>A0A839JZZ1</accession>
<dbReference type="PANTHER" id="PTHR46796">
    <property type="entry name" value="HTH-TYPE TRANSCRIPTIONAL ACTIVATOR RHAS-RELATED"/>
    <property type="match status" value="1"/>
</dbReference>
<keyword evidence="1" id="KW-0805">Transcription regulation</keyword>
<keyword evidence="6" id="KW-1185">Reference proteome</keyword>
<reference evidence="5 6" key="1">
    <citation type="submission" date="2020-07" db="EMBL/GenBank/DDBJ databases">
        <title>Characterization and genome sequencing of isolate MD1, a novel member within the family Lachnospiraceae.</title>
        <authorList>
            <person name="Rettenmaier R."/>
            <person name="Di Bello L."/>
            <person name="Zinser C."/>
            <person name="Scheitz K."/>
            <person name="Liebl W."/>
            <person name="Zverlov V."/>
        </authorList>
    </citation>
    <scope>NUCLEOTIDE SEQUENCE [LARGE SCALE GENOMIC DNA]</scope>
    <source>
        <strain evidence="5 6">MD1</strain>
    </source>
</reference>
<dbReference type="Proteomes" id="UP000574276">
    <property type="component" value="Unassembled WGS sequence"/>
</dbReference>
<dbReference type="PANTHER" id="PTHR46796:SF13">
    <property type="entry name" value="HTH-TYPE TRANSCRIPTIONAL ACTIVATOR RHAS"/>
    <property type="match status" value="1"/>
</dbReference>
<dbReference type="PROSITE" id="PS00041">
    <property type="entry name" value="HTH_ARAC_FAMILY_1"/>
    <property type="match status" value="1"/>
</dbReference>
<keyword evidence="3" id="KW-0804">Transcription</keyword>
<evidence type="ECO:0000259" key="4">
    <source>
        <dbReference type="PROSITE" id="PS01124"/>
    </source>
</evidence>
<dbReference type="PROSITE" id="PS01124">
    <property type="entry name" value="HTH_ARAC_FAMILY_2"/>
    <property type="match status" value="1"/>
</dbReference>
<sequence>MNTKASNVGVHANKMILLLLIEFYPGGLYPFLNMDQLELIDQSILLNELDRVLTQNIEMELIKAEDIDSLVKGLDKVFLTRLMDTYTDNRITEIRKHILIRNGNVSTQELSSEFYYSERHIRRLFMQYIGTTPKMFARIVRMNYAMRLMQNNPSDLTDVTVIAGFFDQLHFIHDFKSICGISPMDYIKDMSVFYNDEYKMWSMI</sequence>
<feature type="domain" description="HTH araC/xylS-type" evidence="4">
    <location>
        <begin position="89"/>
        <end position="189"/>
    </location>
</feature>
<dbReference type="InterPro" id="IPR018060">
    <property type="entry name" value="HTH_AraC"/>
</dbReference>
<dbReference type="GO" id="GO:0003700">
    <property type="term" value="F:DNA-binding transcription factor activity"/>
    <property type="evidence" value="ECO:0007669"/>
    <property type="project" value="InterPro"/>
</dbReference>
<proteinExistence type="predicted"/>
<dbReference type="SUPFAM" id="SSF46689">
    <property type="entry name" value="Homeodomain-like"/>
    <property type="match status" value="1"/>
</dbReference>
<evidence type="ECO:0000256" key="3">
    <source>
        <dbReference type="ARBA" id="ARBA00023163"/>
    </source>
</evidence>
<dbReference type="RefSeq" id="WP_228352633.1">
    <property type="nucleotide sequence ID" value="NZ_JACEGA010000001.1"/>
</dbReference>
<dbReference type="SMART" id="SM00342">
    <property type="entry name" value="HTH_ARAC"/>
    <property type="match status" value="1"/>
</dbReference>
<dbReference type="Pfam" id="PF12833">
    <property type="entry name" value="HTH_18"/>
    <property type="match status" value="1"/>
</dbReference>
<protein>
    <submittedName>
        <fullName evidence="5">Helix-turn-helix transcriptional regulator</fullName>
    </submittedName>
</protein>
<evidence type="ECO:0000256" key="1">
    <source>
        <dbReference type="ARBA" id="ARBA00023015"/>
    </source>
</evidence>
<dbReference type="InterPro" id="IPR009057">
    <property type="entry name" value="Homeodomain-like_sf"/>
</dbReference>
<dbReference type="GO" id="GO:0043565">
    <property type="term" value="F:sequence-specific DNA binding"/>
    <property type="evidence" value="ECO:0007669"/>
    <property type="project" value="InterPro"/>
</dbReference>
<dbReference type="EMBL" id="JACEGA010000001">
    <property type="protein sequence ID" value="MBB2182946.1"/>
    <property type="molecule type" value="Genomic_DNA"/>
</dbReference>
<dbReference type="InterPro" id="IPR050204">
    <property type="entry name" value="AraC_XylS_family_regulators"/>
</dbReference>
<name>A0A839JZZ1_9FIRM</name>
<gene>
    <name evidence="5" type="ORF">H0486_08655</name>
</gene>
<dbReference type="Gene3D" id="1.10.10.60">
    <property type="entry name" value="Homeodomain-like"/>
    <property type="match status" value="1"/>
</dbReference>
<keyword evidence="2" id="KW-0238">DNA-binding</keyword>
<comment type="caution">
    <text evidence="5">The sequence shown here is derived from an EMBL/GenBank/DDBJ whole genome shotgun (WGS) entry which is preliminary data.</text>
</comment>